<dbReference type="AlphaFoldDB" id="A0A2D3VE48"/>
<dbReference type="GeneID" id="35603086"/>
<keyword evidence="1" id="KW-0812">Transmembrane</keyword>
<dbReference type="RefSeq" id="XP_023629005.1">
    <property type="nucleotide sequence ID" value="XM_023773237.1"/>
</dbReference>
<proteinExistence type="predicted"/>
<dbReference type="Pfam" id="PF09990">
    <property type="entry name" value="DUF2231"/>
    <property type="match status" value="1"/>
</dbReference>
<accession>A0A2D3VE48</accession>
<evidence type="ECO:0000259" key="2">
    <source>
        <dbReference type="Pfam" id="PF09990"/>
    </source>
</evidence>
<evidence type="ECO:0000313" key="3">
    <source>
        <dbReference type="EMBL" id="CZT22116.1"/>
    </source>
</evidence>
<feature type="transmembrane region" description="Helical" evidence="1">
    <location>
        <begin position="119"/>
        <end position="146"/>
    </location>
</feature>
<keyword evidence="4" id="KW-1185">Reference proteome</keyword>
<feature type="transmembrane region" description="Helical" evidence="1">
    <location>
        <begin position="94"/>
        <end position="113"/>
    </location>
</feature>
<dbReference type="Proteomes" id="UP000225277">
    <property type="component" value="Unassembled WGS sequence"/>
</dbReference>
<sequence length="162" mass="17007">MSKPVHPAAVHFPIAFLSLAYSLDILSTLRLPALAAYLPTPTESSRLSTYLLALGLASAIPAVLTGGQQALLMISKGGLKDESGSLRPKVKATFTHAILSDIMLAVTTYVWWAKHNGESAAWIVPVEGLLLASMLVVGGTGGTLTYNYGVGMSIGKVAKKEL</sequence>
<feature type="domain" description="DUF2231" evidence="2">
    <location>
        <begin position="3"/>
        <end position="152"/>
    </location>
</feature>
<dbReference type="OrthoDB" id="2580011at2759"/>
<gene>
    <name evidence="3" type="ORF">RCC_07985</name>
</gene>
<name>A0A2D3VE48_9PEZI</name>
<dbReference type="InterPro" id="IPR019251">
    <property type="entry name" value="DUF2231_TM"/>
</dbReference>
<keyword evidence="1" id="KW-0472">Membrane</keyword>
<evidence type="ECO:0000256" key="1">
    <source>
        <dbReference type="SAM" id="Phobius"/>
    </source>
</evidence>
<dbReference type="EMBL" id="FJUY01000013">
    <property type="protein sequence ID" value="CZT22116.1"/>
    <property type="molecule type" value="Genomic_DNA"/>
</dbReference>
<feature type="transmembrane region" description="Helical" evidence="1">
    <location>
        <begin position="12"/>
        <end position="38"/>
    </location>
</feature>
<organism evidence="3 4">
    <name type="scientific">Ramularia collo-cygni</name>
    <dbReference type="NCBI Taxonomy" id="112498"/>
    <lineage>
        <taxon>Eukaryota</taxon>
        <taxon>Fungi</taxon>
        <taxon>Dikarya</taxon>
        <taxon>Ascomycota</taxon>
        <taxon>Pezizomycotina</taxon>
        <taxon>Dothideomycetes</taxon>
        <taxon>Dothideomycetidae</taxon>
        <taxon>Mycosphaerellales</taxon>
        <taxon>Mycosphaerellaceae</taxon>
        <taxon>Ramularia</taxon>
    </lineage>
</organism>
<protein>
    <recommendedName>
        <fullName evidence="2">DUF2231 domain-containing protein</fullName>
    </recommendedName>
</protein>
<reference evidence="3 4" key="1">
    <citation type="submission" date="2016-03" db="EMBL/GenBank/DDBJ databases">
        <authorList>
            <person name="Ploux O."/>
        </authorList>
    </citation>
    <scope>NUCLEOTIDE SEQUENCE [LARGE SCALE GENOMIC DNA]</scope>
    <source>
        <strain evidence="3 4">URUG2</strain>
    </source>
</reference>
<feature type="transmembrane region" description="Helical" evidence="1">
    <location>
        <begin position="50"/>
        <end position="74"/>
    </location>
</feature>
<keyword evidence="1" id="KW-1133">Transmembrane helix</keyword>
<evidence type="ECO:0000313" key="4">
    <source>
        <dbReference type="Proteomes" id="UP000225277"/>
    </source>
</evidence>